<proteinExistence type="predicted"/>
<evidence type="ECO:0008006" key="3">
    <source>
        <dbReference type="Google" id="ProtNLM"/>
    </source>
</evidence>
<name>A0A1G9KJT3_9BACT</name>
<reference evidence="1 2" key="1">
    <citation type="submission" date="2016-10" db="EMBL/GenBank/DDBJ databases">
        <authorList>
            <person name="de Groot N.N."/>
        </authorList>
    </citation>
    <scope>NUCLEOTIDE SEQUENCE [LARGE SCALE GENOMIC DNA]</scope>
    <source>
        <strain evidence="1 2">DSM 25186</strain>
    </source>
</reference>
<accession>A0A1G9KJT3</accession>
<evidence type="ECO:0000313" key="2">
    <source>
        <dbReference type="Proteomes" id="UP000198510"/>
    </source>
</evidence>
<sequence>MKRINLLLAICIIACLSCKKEEVEPFKYEGAWNVYLDSTHVWPAPSFTYFYEQGVELKAKGAFLIRRYDYTSERFTTLDGEAGTWAVNEEDQLVFTFLGDNFSPMIYTILSKSKDELILGPEEHEVYLIRDSGQ</sequence>
<dbReference type="Proteomes" id="UP000198510">
    <property type="component" value="Unassembled WGS sequence"/>
</dbReference>
<evidence type="ECO:0000313" key="1">
    <source>
        <dbReference type="EMBL" id="SDL49991.1"/>
    </source>
</evidence>
<protein>
    <recommendedName>
        <fullName evidence="3">Lipocalin-like domain-containing protein</fullName>
    </recommendedName>
</protein>
<dbReference type="EMBL" id="FNFO01000006">
    <property type="protein sequence ID" value="SDL49991.1"/>
    <property type="molecule type" value="Genomic_DNA"/>
</dbReference>
<organism evidence="1 2">
    <name type="scientific">Catalinimonas alkaloidigena</name>
    <dbReference type="NCBI Taxonomy" id="1075417"/>
    <lineage>
        <taxon>Bacteria</taxon>
        <taxon>Pseudomonadati</taxon>
        <taxon>Bacteroidota</taxon>
        <taxon>Cytophagia</taxon>
        <taxon>Cytophagales</taxon>
        <taxon>Catalimonadaceae</taxon>
        <taxon>Catalinimonas</taxon>
    </lineage>
</organism>
<dbReference type="RefSeq" id="WP_089683925.1">
    <property type="nucleotide sequence ID" value="NZ_FNFO01000006.1"/>
</dbReference>
<keyword evidence="2" id="KW-1185">Reference proteome</keyword>
<dbReference type="AlphaFoldDB" id="A0A1G9KJT3"/>
<gene>
    <name evidence="1" type="ORF">SAMN05421823_106184</name>
</gene>